<dbReference type="InterPro" id="IPR008978">
    <property type="entry name" value="HSP20-like_chaperone"/>
</dbReference>
<dbReference type="AlphaFoldDB" id="A0A6A2WN52"/>
<protein>
    <submittedName>
        <fullName evidence="6">HSP20-like chaperones superfamily protein</fullName>
    </submittedName>
</protein>
<feature type="transmembrane region" description="Helical" evidence="4">
    <location>
        <begin position="174"/>
        <end position="192"/>
    </location>
</feature>
<dbReference type="PANTHER" id="PTHR11527">
    <property type="entry name" value="HEAT-SHOCK PROTEIN 20 FAMILY MEMBER"/>
    <property type="match status" value="1"/>
</dbReference>
<evidence type="ECO:0000313" key="6">
    <source>
        <dbReference type="EMBL" id="KAE8661783.1"/>
    </source>
</evidence>
<keyword evidence="4" id="KW-0472">Membrane</keyword>
<dbReference type="InterPro" id="IPR031107">
    <property type="entry name" value="Small_HSP"/>
</dbReference>
<dbReference type="InterPro" id="IPR002068">
    <property type="entry name" value="A-crystallin/Hsp20_dom"/>
</dbReference>
<keyword evidence="4" id="KW-1133">Transmembrane helix</keyword>
<comment type="caution">
    <text evidence="6">The sequence shown here is derived from an EMBL/GenBank/DDBJ whole genome shotgun (WGS) entry which is preliminary data.</text>
</comment>
<name>A0A6A2WN52_HIBSY</name>
<reference evidence="6" key="1">
    <citation type="submission" date="2019-09" db="EMBL/GenBank/DDBJ databases">
        <title>Draft genome information of white flower Hibiscus syriacus.</title>
        <authorList>
            <person name="Kim Y.-M."/>
        </authorList>
    </citation>
    <scope>NUCLEOTIDE SEQUENCE [LARGE SCALE GENOMIC DNA]</scope>
    <source>
        <strain evidence="6">YM2019G1</strain>
    </source>
</reference>
<dbReference type="CDD" id="cd00298">
    <property type="entry name" value="ACD_sHsps_p23-like"/>
    <property type="match status" value="1"/>
</dbReference>
<dbReference type="Proteomes" id="UP000436088">
    <property type="component" value="Unassembled WGS sequence"/>
</dbReference>
<evidence type="ECO:0000256" key="4">
    <source>
        <dbReference type="SAM" id="Phobius"/>
    </source>
</evidence>
<feature type="domain" description="SHSP" evidence="5">
    <location>
        <begin position="8"/>
        <end position="112"/>
    </location>
</feature>
<proteinExistence type="inferred from homology"/>
<dbReference type="EMBL" id="VEPZ02001719">
    <property type="protein sequence ID" value="KAE8661783.1"/>
    <property type="molecule type" value="Genomic_DNA"/>
</dbReference>
<comment type="similarity">
    <text evidence="2 3">Belongs to the small heat shock protein (HSP20) family.</text>
</comment>
<keyword evidence="1" id="KW-0346">Stress response</keyword>
<dbReference type="Gene3D" id="2.60.40.790">
    <property type="match status" value="1"/>
</dbReference>
<organism evidence="6 7">
    <name type="scientific">Hibiscus syriacus</name>
    <name type="common">Rose of Sharon</name>
    <dbReference type="NCBI Taxonomy" id="106335"/>
    <lineage>
        <taxon>Eukaryota</taxon>
        <taxon>Viridiplantae</taxon>
        <taxon>Streptophyta</taxon>
        <taxon>Embryophyta</taxon>
        <taxon>Tracheophyta</taxon>
        <taxon>Spermatophyta</taxon>
        <taxon>Magnoliopsida</taxon>
        <taxon>eudicotyledons</taxon>
        <taxon>Gunneridae</taxon>
        <taxon>Pentapetalae</taxon>
        <taxon>rosids</taxon>
        <taxon>malvids</taxon>
        <taxon>Malvales</taxon>
        <taxon>Malvaceae</taxon>
        <taxon>Malvoideae</taxon>
        <taxon>Hibiscus</taxon>
    </lineage>
</organism>
<evidence type="ECO:0000259" key="5">
    <source>
        <dbReference type="PROSITE" id="PS01031"/>
    </source>
</evidence>
<evidence type="ECO:0000313" key="7">
    <source>
        <dbReference type="Proteomes" id="UP000436088"/>
    </source>
</evidence>
<dbReference type="PROSITE" id="PS01031">
    <property type="entry name" value="SHSP"/>
    <property type="match status" value="1"/>
</dbReference>
<evidence type="ECO:0000256" key="1">
    <source>
        <dbReference type="ARBA" id="ARBA00023016"/>
    </source>
</evidence>
<sequence>MGDVHGTRTTQELVPHFNWIEDSVGHYLLVHLPGFEKEDVMVGVAYPGYVTISGERTANDEKSIYFGQALKLPDNLDMNKMDQSFEDETLCLTFPKRIVRDEKDHDSSTTAEKHSAEEVINIGENQREYEGDCHPPVNEEQSKISDNHVIDAHDGMRNEEGTLERAIKLLNNNMAVTFVLAFSLGVLVSRWFGSNMQSGLHICS</sequence>
<evidence type="ECO:0000256" key="3">
    <source>
        <dbReference type="RuleBase" id="RU003616"/>
    </source>
</evidence>
<dbReference type="SUPFAM" id="SSF49764">
    <property type="entry name" value="HSP20-like chaperones"/>
    <property type="match status" value="1"/>
</dbReference>
<keyword evidence="7" id="KW-1185">Reference proteome</keyword>
<dbReference type="Pfam" id="PF00011">
    <property type="entry name" value="HSP20"/>
    <property type="match status" value="1"/>
</dbReference>
<gene>
    <name evidence="6" type="ORF">F3Y22_tig00113724pilonHSYRG00311</name>
</gene>
<evidence type="ECO:0000256" key="2">
    <source>
        <dbReference type="PROSITE-ProRule" id="PRU00285"/>
    </source>
</evidence>
<keyword evidence="4" id="KW-0812">Transmembrane</keyword>
<accession>A0A6A2WN52</accession>
<dbReference type="OrthoDB" id="1431247at2759"/>